<reference evidence="1" key="1">
    <citation type="journal article" date="2015" name="Nature">
        <title>Complex archaea that bridge the gap between prokaryotes and eukaryotes.</title>
        <authorList>
            <person name="Spang A."/>
            <person name="Saw J.H."/>
            <person name="Jorgensen S.L."/>
            <person name="Zaremba-Niedzwiedzka K."/>
            <person name="Martijn J."/>
            <person name="Lind A.E."/>
            <person name="van Eijk R."/>
            <person name="Schleper C."/>
            <person name="Guy L."/>
            <person name="Ettema T.J."/>
        </authorList>
    </citation>
    <scope>NUCLEOTIDE SEQUENCE</scope>
</reference>
<name>A0A0F9IEW5_9ZZZZ</name>
<comment type="caution">
    <text evidence="1">The sequence shown here is derived from an EMBL/GenBank/DDBJ whole genome shotgun (WGS) entry which is preliminary data.</text>
</comment>
<organism evidence="1">
    <name type="scientific">marine sediment metagenome</name>
    <dbReference type="NCBI Taxonomy" id="412755"/>
    <lineage>
        <taxon>unclassified sequences</taxon>
        <taxon>metagenomes</taxon>
        <taxon>ecological metagenomes</taxon>
    </lineage>
</organism>
<evidence type="ECO:0000313" key="1">
    <source>
        <dbReference type="EMBL" id="KKM26141.1"/>
    </source>
</evidence>
<protein>
    <submittedName>
        <fullName evidence="1">Uncharacterized protein</fullName>
    </submittedName>
</protein>
<dbReference type="AlphaFoldDB" id="A0A0F9IEW5"/>
<proteinExistence type="predicted"/>
<sequence length="186" mass="20647">MAERDFEKEMKLSAREWKELHEGITFMTDFARENPRGIKDLIDKTRERAKSDVARGVLGDVSAGISGLFSPLSNELTNLKNKFTGELGLNVAITRVENSVTGFIGSLTSLIGSVVDLFFFNETSEQNLNNIKDWMLLFNPLSYDMLLKQIVDIFIGGGHGKPSDNLPIQPKLLVTESGKQFDFGGS</sequence>
<accession>A0A0F9IEW5</accession>
<dbReference type="EMBL" id="LAZR01012569">
    <property type="protein sequence ID" value="KKM26141.1"/>
    <property type="molecule type" value="Genomic_DNA"/>
</dbReference>
<gene>
    <name evidence="1" type="ORF">LCGC14_1587750</name>
</gene>